<organism evidence="1 2">
    <name type="scientific">Rhodopirellula bahusiensis</name>
    <dbReference type="NCBI Taxonomy" id="2014065"/>
    <lineage>
        <taxon>Bacteria</taxon>
        <taxon>Pseudomonadati</taxon>
        <taxon>Planctomycetota</taxon>
        <taxon>Planctomycetia</taxon>
        <taxon>Pirellulales</taxon>
        <taxon>Pirellulaceae</taxon>
        <taxon>Rhodopirellula</taxon>
    </lineage>
</organism>
<name>A0A2G1VXZ4_9BACT</name>
<keyword evidence="2" id="KW-1185">Reference proteome</keyword>
<reference evidence="1 2" key="1">
    <citation type="submission" date="2017-06" db="EMBL/GenBank/DDBJ databases">
        <title>Description of Rhodopirellula bahusiensis sp. nov.</title>
        <authorList>
            <person name="Kizina J."/>
            <person name="Harder J."/>
        </authorList>
    </citation>
    <scope>NUCLEOTIDE SEQUENCE [LARGE SCALE GENOMIC DNA]</scope>
    <source>
        <strain evidence="1 2">SWK21</strain>
    </source>
</reference>
<dbReference type="Proteomes" id="UP000225740">
    <property type="component" value="Unassembled WGS sequence"/>
</dbReference>
<dbReference type="EMBL" id="NIZW01000044">
    <property type="protein sequence ID" value="PHQ31615.1"/>
    <property type="molecule type" value="Genomic_DNA"/>
</dbReference>
<evidence type="ECO:0000313" key="2">
    <source>
        <dbReference type="Proteomes" id="UP000225740"/>
    </source>
</evidence>
<comment type="caution">
    <text evidence="1">The sequence shown here is derived from an EMBL/GenBank/DDBJ whole genome shotgun (WGS) entry which is preliminary data.</text>
</comment>
<evidence type="ECO:0000313" key="1">
    <source>
        <dbReference type="EMBL" id="PHQ31615.1"/>
    </source>
</evidence>
<dbReference type="GeneID" id="90612083"/>
<accession>A0A2G1VXZ4</accession>
<gene>
    <name evidence="1" type="ORF">CEE69_30115</name>
</gene>
<sequence>MALTAESPDASPSGQMDPAMAAGLTELFLATKDDLLPSVGKETAFLLDFDQRSRQWHPMAPPSADALPIPPLHLFMSSLTPNDIAARGVAISTQSILCLRRLVR</sequence>
<protein>
    <submittedName>
        <fullName evidence="1">Uncharacterized protein</fullName>
    </submittedName>
</protein>
<proteinExistence type="predicted"/>
<dbReference type="RefSeq" id="WP_143549379.1">
    <property type="nucleotide sequence ID" value="NZ_NIZW01000044.1"/>
</dbReference>
<dbReference type="AlphaFoldDB" id="A0A2G1VXZ4"/>